<keyword evidence="1" id="KW-0812">Transmembrane</keyword>
<keyword evidence="1" id="KW-1133">Transmembrane helix</keyword>
<reference evidence="2 3" key="1">
    <citation type="submission" date="2015-01" db="EMBL/GenBank/DDBJ databases">
        <title>Evolution of Trichinella species and genotypes.</title>
        <authorList>
            <person name="Korhonen P.K."/>
            <person name="Edoardo P."/>
            <person name="Giuseppe L.R."/>
            <person name="Gasser R.B."/>
        </authorList>
    </citation>
    <scope>NUCLEOTIDE SEQUENCE [LARGE SCALE GENOMIC DNA]</scope>
    <source>
        <strain evidence="2">ISS470</strain>
    </source>
</reference>
<dbReference type="EMBL" id="JYDT01000045">
    <property type="protein sequence ID" value="KRY88181.1"/>
    <property type="molecule type" value="Genomic_DNA"/>
</dbReference>
<comment type="caution">
    <text evidence="2">The sequence shown here is derived from an EMBL/GenBank/DDBJ whole genome shotgun (WGS) entry which is preliminary data.</text>
</comment>
<accession>A0A0V1FQK1</accession>
<dbReference type="AlphaFoldDB" id="A0A0V1FQK1"/>
<keyword evidence="1" id="KW-0472">Membrane</keyword>
<dbReference type="OrthoDB" id="5919770at2759"/>
<protein>
    <submittedName>
        <fullName evidence="2">Uncharacterized protein</fullName>
    </submittedName>
</protein>
<organism evidence="2 3">
    <name type="scientific">Trichinella pseudospiralis</name>
    <name type="common">Parasitic roundworm</name>
    <dbReference type="NCBI Taxonomy" id="6337"/>
    <lineage>
        <taxon>Eukaryota</taxon>
        <taxon>Metazoa</taxon>
        <taxon>Ecdysozoa</taxon>
        <taxon>Nematoda</taxon>
        <taxon>Enoplea</taxon>
        <taxon>Dorylaimia</taxon>
        <taxon>Trichinellida</taxon>
        <taxon>Trichinellidae</taxon>
        <taxon>Trichinella</taxon>
    </lineage>
</organism>
<gene>
    <name evidence="2" type="ORF">T4D_12313</name>
</gene>
<proteinExistence type="predicted"/>
<feature type="transmembrane region" description="Helical" evidence="1">
    <location>
        <begin position="32"/>
        <end position="52"/>
    </location>
</feature>
<keyword evidence="3" id="KW-1185">Reference proteome</keyword>
<evidence type="ECO:0000313" key="2">
    <source>
        <dbReference type="EMBL" id="KRY88181.1"/>
    </source>
</evidence>
<evidence type="ECO:0000256" key="1">
    <source>
        <dbReference type="SAM" id="Phobius"/>
    </source>
</evidence>
<sequence length="76" mass="8501">MPILMHKKPAHLKHSLNGIRILSFINGNLRDILVNLSCTIFLCLGNSIFLHFPSISIDIMNAASSPFQMCIKSSIY</sequence>
<dbReference type="Proteomes" id="UP000054995">
    <property type="component" value="Unassembled WGS sequence"/>
</dbReference>
<evidence type="ECO:0000313" key="3">
    <source>
        <dbReference type="Proteomes" id="UP000054995"/>
    </source>
</evidence>
<name>A0A0V1FQK1_TRIPS</name>